<keyword evidence="3" id="KW-0560">Oxidoreductase</keyword>
<name>A0AA35WEQ4_GEOBA</name>
<dbReference type="InterPro" id="IPR002347">
    <property type="entry name" value="SDR_fam"/>
</dbReference>
<feature type="binding site" evidence="6">
    <location>
        <position position="188"/>
    </location>
    <ligand>
        <name>NADP(+)</name>
        <dbReference type="ChEBI" id="CHEBI:58349"/>
    </ligand>
</feature>
<dbReference type="NCBIfam" id="TIGR01830">
    <property type="entry name" value="3oxo_ACP_reduc"/>
    <property type="match status" value="1"/>
</dbReference>
<feature type="binding site" evidence="6">
    <location>
        <begin position="155"/>
        <end position="159"/>
    </location>
    <ligand>
        <name>NADP(+)</name>
        <dbReference type="ChEBI" id="CHEBI:58349"/>
    </ligand>
</feature>
<evidence type="ECO:0000313" key="9">
    <source>
        <dbReference type="Proteomes" id="UP001174909"/>
    </source>
</evidence>
<proteinExistence type="inferred from homology"/>
<dbReference type="InterPro" id="IPR011284">
    <property type="entry name" value="3oxo_ACP_reduc"/>
</dbReference>
<feature type="domain" description="Ketoreductase" evidence="7">
    <location>
        <begin position="6"/>
        <end position="191"/>
    </location>
</feature>
<dbReference type="InterPro" id="IPR036291">
    <property type="entry name" value="NAD(P)-bd_dom_sf"/>
</dbReference>
<dbReference type="InterPro" id="IPR020904">
    <property type="entry name" value="Sc_DH/Rdtase_CS"/>
</dbReference>
<dbReference type="PRINTS" id="PR00080">
    <property type="entry name" value="SDRFAMILY"/>
</dbReference>
<keyword evidence="9" id="KW-1185">Reference proteome</keyword>
<dbReference type="GO" id="GO:0004316">
    <property type="term" value="F:3-oxoacyl-[acyl-carrier-protein] reductase (NADPH) activity"/>
    <property type="evidence" value="ECO:0007669"/>
    <property type="project" value="UniProtKB-EC"/>
</dbReference>
<protein>
    <recommendedName>
        <fullName evidence="2">3-oxoacyl-[acyl-carrier-protein] reductase</fullName>
        <ecNumber evidence="2">1.1.1.100</ecNumber>
    </recommendedName>
</protein>
<evidence type="ECO:0000259" key="7">
    <source>
        <dbReference type="SMART" id="SM00822"/>
    </source>
</evidence>
<dbReference type="PANTHER" id="PTHR42879:SF2">
    <property type="entry name" value="3-OXOACYL-[ACYL-CARRIER-PROTEIN] REDUCTASE FABG"/>
    <property type="match status" value="1"/>
</dbReference>
<evidence type="ECO:0000313" key="8">
    <source>
        <dbReference type="EMBL" id="CAI8011830.1"/>
    </source>
</evidence>
<dbReference type="AlphaFoldDB" id="A0AA35WEQ4"/>
<dbReference type="EC" id="1.1.1.100" evidence="2"/>
<dbReference type="NCBIfam" id="NF009464">
    <property type="entry name" value="PRK12824.1"/>
    <property type="match status" value="1"/>
</dbReference>
<organism evidence="8 9">
    <name type="scientific">Geodia barretti</name>
    <name type="common">Barrett's horny sponge</name>
    <dbReference type="NCBI Taxonomy" id="519541"/>
    <lineage>
        <taxon>Eukaryota</taxon>
        <taxon>Metazoa</taxon>
        <taxon>Porifera</taxon>
        <taxon>Demospongiae</taxon>
        <taxon>Heteroscleromorpha</taxon>
        <taxon>Tetractinellida</taxon>
        <taxon>Astrophorina</taxon>
        <taxon>Geodiidae</taxon>
        <taxon>Geodia</taxon>
    </lineage>
</organism>
<keyword evidence="6" id="KW-0521">NADP</keyword>
<feature type="binding site" evidence="6">
    <location>
        <begin position="12"/>
        <end position="15"/>
    </location>
    <ligand>
        <name>NADP(+)</name>
        <dbReference type="ChEBI" id="CHEBI:58349"/>
    </ligand>
</feature>
<evidence type="ECO:0000256" key="3">
    <source>
        <dbReference type="ARBA" id="ARBA00023002"/>
    </source>
</evidence>
<dbReference type="SMART" id="SM00822">
    <property type="entry name" value="PKS_KR"/>
    <property type="match status" value="1"/>
</dbReference>
<evidence type="ECO:0000256" key="1">
    <source>
        <dbReference type="ARBA" id="ARBA00006484"/>
    </source>
</evidence>
<reference evidence="8" key="1">
    <citation type="submission" date="2023-03" db="EMBL/GenBank/DDBJ databases">
        <authorList>
            <person name="Steffen K."/>
            <person name="Cardenas P."/>
        </authorList>
    </citation>
    <scope>NUCLEOTIDE SEQUENCE</scope>
</reference>
<dbReference type="Pfam" id="PF13561">
    <property type="entry name" value="adh_short_C2"/>
    <property type="match status" value="1"/>
</dbReference>
<dbReference type="CDD" id="cd05333">
    <property type="entry name" value="BKR_SDR_c"/>
    <property type="match status" value="1"/>
</dbReference>
<evidence type="ECO:0000256" key="5">
    <source>
        <dbReference type="PIRSR" id="PIRSR611284-1"/>
    </source>
</evidence>
<evidence type="ECO:0000256" key="6">
    <source>
        <dbReference type="PIRSR" id="PIRSR611284-2"/>
    </source>
</evidence>
<dbReference type="Proteomes" id="UP001174909">
    <property type="component" value="Unassembled WGS sequence"/>
</dbReference>
<feature type="active site" description="Proton acceptor" evidence="5">
    <location>
        <position position="155"/>
    </location>
</feature>
<dbReference type="SUPFAM" id="SSF51735">
    <property type="entry name" value="NAD(P)-binding Rossmann-fold domains"/>
    <property type="match status" value="1"/>
</dbReference>
<dbReference type="GO" id="GO:0051287">
    <property type="term" value="F:NAD binding"/>
    <property type="evidence" value="ECO:0007669"/>
    <property type="project" value="InterPro"/>
</dbReference>
<comment type="catalytic activity">
    <reaction evidence="4">
        <text>a (3R)-hydroxyacyl-[ACP] + NADP(+) = a 3-oxoacyl-[ACP] + NADPH + H(+)</text>
        <dbReference type="Rhea" id="RHEA:17397"/>
        <dbReference type="Rhea" id="RHEA-COMP:9916"/>
        <dbReference type="Rhea" id="RHEA-COMP:9945"/>
        <dbReference type="ChEBI" id="CHEBI:15378"/>
        <dbReference type="ChEBI" id="CHEBI:57783"/>
        <dbReference type="ChEBI" id="CHEBI:58349"/>
        <dbReference type="ChEBI" id="CHEBI:78776"/>
        <dbReference type="ChEBI" id="CHEBI:78827"/>
        <dbReference type="EC" id="1.1.1.100"/>
    </reaction>
</comment>
<dbReference type="GO" id="GO:0006633">
    <property type="term" value="P:fatty acid biosynthetic process"/>
    <property type="evidence" value="ECO:0007669"/>
    <property type="project" value="InterPro"/>
</dbReference>
<evidence type="ECO:0000256" key="2">
    <source>
        <dbReference type="ARBA" id="ARBA00012948"/>
    </source>
</evidence>
<dbReference type="PRINTS" id="PR00081">
    <property type="entry name" value="GDHRDH"/>
</dbReference>
<evidence type="ECO:0000256" key="4">
    <source>
        <dbReference type="ARBA" id="ARBA00048508"/>
    </source>
</evidence>
<dbReference type="InterPro" id="IPR050259">
    <property type="entry name" value="SDR"/>
</dbReference>
<comment type="similarity">
    <text evidence="1">Belongs to the short-chain dehydrogenases/reductases (SDR) family.</text>
</comment>
<dbReference type="Gene3D" id="3.40.50.720">
    <property type="entry name" value="NAD(P)-binding Rossmann-like Domain"/>
    <property type="match status" value="1"/>
</dbReference>
<sequence>MKLEGRTALVTGASRGIGRAIALALAAEGADVAINYVSNEAAAAAVVEEVQAIGRKGMLARADVGDFPDTYAMAHSVLREFGHIDILVNNAGVTSDKTFVNMDHSTWRKVLAINLDGVFNCTKVCIDQMVEQNYGRVVNITSVIGQIGNFGQANYAASKAGVAAMTKTLAKELASKGITVNAVAPGFIETEMVSSIPQSLQDRLLSQIPLRRFGKAEEVAQMVVFLCAPEGDYVTGAELEVNGGLFM</sequence>
<dbReference type="NCBIfam" id="NF009466">
    <property type="entry name" value="PRK12826.1-2"/>
    <property type="match status" value="1"/>
</dbReference>
<feature type="binding site" evidence="6">
    <location>
        <position position="90"/>
    </location>
    <ligand>
        <name>NADP(+)</name>
        <dbReference type="ChEBI" id="CHEBI:58349"/>
    </ligand>
</feature>
<dbReference type="PROSITE" id="PS00061">
    <property type="entry name" value="ADH_SHORT"/>
    <property type="match status" value="1"/>
</dbReference>
<dbReference type="PANTHER" id="PTHR42879">
    <property type="entry name" value="3-OXOACYL-(ACYL-CARRIER-PROTEIN) REDUCTASE"/>
    <property type="match status" value="1"/>
</dbReference>
<accession>A0AA35WEQ4</accession>
<gene>
    <name evidence="8" type="ORF">GBAR_LOCUS7586</name>
</gene>
<dbReference type="NCBIfam" id="NF005559">
    <property type="entry name" value="PRK07231.1"/>
    <property type="match status" value="1"/>
</dbReference>
<dbReference type="FunFam" id="3.40.50.720:FF:000173">
    <property type="entry name" value="3-oxoacyl-[acyl-carrier protein] reductase"/>
    <property type="match status" value="1"/>
</dbReference>
<dbReference type="EMBL" id="CASHTH010001131">
    <property type="protein sequence ID" value="CAI8011830.1"/>
    <property type="molecule type" value="Genomic_DNA"/>
</dbReference>
<comment type="caution">
    <text evidence="8">The sequence shown here is derived from an EMBL/GenBank/DDBJ whole genome shotgun (WGS) entry which is preliminary data.</text>
</comment>
<dbReference type="InterPro" id="IPR057326">
    <property type="entry name" value="KR_dom"/>
</dbReference>